<keyword evidence="3" id="KW-0675">Receptor</keyword>
<evidence type="ECO:0000259" key="2">
    <source>
        <dbReference type="Pfam" id="PF14244"/>
    </source>
</evidence>
<evidence type="ECO:0000256" key="1">
    <source>
        <dbReference type="SAM" id="MobiDB-lite"/>
    </source>
</evidence>
<comment type="caution">
    <text evidence="3">The sequence shown here is derived from an EMBL/GenBank/DDBJ whole genome shotgun (WGS) entry which is preliminary data.</text>
</comment>
<keyword evidence="3" id="KW-0418">Kinase</keyword>
<feature type="compositionally biased region" description="Pro residues" evidence="1">
    <location>
        <begin position="1"/>
        <end position="12"/>
    </location>
</feature>
<dbReference type="EMBL" id="LXQA010499857">
    <property type="protein sequence ID" value="MCI55665.1"/>
    <property type="molecule type" value="Genomic_DNA"/>
</dbReference>
<dbReference type="InterPro" id="IPR029472">
    <property type="entry name" value="Copia-like_N"/>
</dbReference>
<dbReference type="PANTHER" id="PTHR37610:SF55">
    <property type="entry name" value="RETROTRANSPOSON COPIA-LIKE N-TERMINAL DOMAIN-CONTAINING PROTEIN"/>
    <property type="match status" value="1"/>
</dbReference>
<evidence type="ECO:0000313" key="4">
    <source>
        <dbReference type="Proteomes" id="UP000265520"/>
    </source>
</evidence>
<organism evidence="3 4">
    <name type="scientific">Trifolium medium</name>
    <dbReference type="NCBI Taxonomy" id="97028"/>
    <lineage>
        <taxon>Eukaryota</taxon>
        <taxon>Viridiplantae</taxon>
        <taxon>Streptophyta</taxon>
        <taxon>Embryophyta</taxon>
        <taxon>Tracheophyta</taxon>
        <taxon>Spermatophyta</taxon>
        <taxon>Magnoliopsida</taxon>
        <taxon>eudicotyledons</taxon>
        <taxon>Gunneridae</taxon>
        <taxon>Pentapetalae</taxon>
        <taxon>rosids</taxon>
        <taxon>fabids</taxon>
        <taxon>Fabales</taxon>
        <taxon>Fabaceae</taxon>
        <taxon>Papilionoideae</taxon>
        <taxon>50 kb inversion clade</taxon>
        <taxon>NPAAA clade</taxon>
        <taxon>Hologalegina</taxon>
        <taxon>IRL clade</taxon>
        <taxon>Trifolieae</taxon>
        <taxon>Trifolium</taxon>
    </lineage>
</organism>
<feature type="domain" description="Retrotransposon Copia-like N-terminal" evidence="2">
    <location>
        <begin position="24"/>
        <end position="59"/>
    </location>
</feature>
<dbReference type="Proteomes" id="UP000265520">
    <property type="component" value="Unassembled WGS sequence"/>
</dbReference>
<keyword evidence="4" id="KW-1185">Reference proteome</keyword>
<dbReference type="GO" id="GO:0016301">
    <property type="term" value="F:kinase activity"/>
    <property type="evidence" value="ECO:0007669"/>
    <property type="project" value="UniProtKB-KW"/>
</dbReference>
<dbReference type="AlphaFoldDB" id="A0A392T5V4"/>
<accession>A0A392T5V4</accession>
<dbReference type="Pfam" id="PF14244">
    <property type="entry name" value="Retrotran_gag_3"/>
    <property type="match status" value="1"/>
</dbReference>
<name>A0A392T5V4_9FABA</name>
<dbReference type="PANTHER" id="PTHR37610">
    <property type="entry name" value="CCHC-TYPE DOMAIN-CONTAINING PROTEIN"/>
    <property type="match status" value="1"/>
</dbReference>
<proteinExistence type="predicted"/>
<feature type="region of interest" description="Disordered" evidence="1">
    <location>
        <begin position="1"/>
        <end position="33"/>
    </location>
</feature>
<reference evidence="3 4" key="1">
    <citation type="journal article" date="2018" name="Front. Plant Sci.">
        <title>Red Clover (Trifolium pratense) and Zigzag Clover (T. medium) - A Picture of Genomic Similarities and Differences.</title>
        <authorList>
            <person name="Dluhosova J."/>
            <person name="Istvanek J."/>
            <person name="Nedelnik J."/>
            <person name="Repkova J."/>
        </authorList>
    </citation>
    <scope>NUCLEOTIDE SEQUENCE [LARGE SCALE GENOMIC DNA]</scope>
    <source>
        <strain evidence="4">cv. 10/8</strain>
        <tissue evidence="3">Leaf</tissue>
    </source>
</reference>
<keyword evidence="3" id="KW-0808">Transferase</keyword>
<feature type="non-terminal residue" evidence="3">
    <location>
        <position position="59"/>
    </location>
</feature>
<evidence type="ECO:0000313" key="3">
    <source>
        <dbReference type="EMBL" id="MCI55665.1"/>
    </source>
</evidence>
<protein>
    <submittedName>
        <fullName evidence="3">Receptor-like serine/threonine kinase</fullName>
    </submittedName>
</protein>
<sequence length="59" mass="6372">MPPRVAPPPPMDPLSDPSSPYFVHSSDGPSSVKVTPVLNGSNYHSWARSMRRALGAKLK</sequence>